<dbReference type="GO" id="GO:0008080">
    <property type="term" value="F:N-acetyltransferase activity"/>
    <property type="evidence" value="ECO:0007669"/>
    <property type="project" value="TreeGrafter"/>
</dbReference>
<gene>
    <name evidence="1" type="ORF">BDV95DRAFT_310975</name>
</gene>
<reference evidence="1 2" key="1">
    <citation type="submission" date="2020-01" db="EMBL/GenBank/DDBJ databases">
        <authorList>
            <consortium name="DOE Joint Genome Institute"/>
            <person name="Haridas S."/>
            <person name="Albert R."/>
            <person name="Binder M."/>
            <person name="Bloem J."/>
            <person name="Labutti K."/>
            <person name="Salamov A."/>
            <person name="Andreopoulos B."/>
            <person name="Baker S.E."/>
            <person name="Barry K."/>
            <person name="Bills G."/>
            <person name="Bluhm B.H."/>
            <person name="Cannon C."/>
            <person name="Castanera R."/>
            <person name="Culley D.E."/>
            <person name="Daum C."/>
            <person name="Ezra D."/>
            <person name="Gonzalez J.B."/>
            <person name="Henrissat B."/>
            <person name="Kuo A."/>
            <person name="Liang C."/>
            <person name="Lipzen A."/>
            <person name="Lutzoni F."/>
            <person name="Magnuson J."/>
            <person name="Mondo S."/>
            <person name="Nolan M."/>
            <person name="Ohm R."/>
            <person name="Pangilinan J."/>
            <person name="Park H.-J.H."/>
            <person name="Ramirez L."/>
            <person name="Alfaro M."/>
            <person name="Sun H."/>
            <person name="Tritt A."/>
            <person name="Yoshinaga Y."/>
            <person name="Zwiers L.-H.L."/>
            <person name="Turgeon B.G."/>
            <person name="Goodwin S.B."/>
            <person name="Spatafora J.W."/>
            <person name="Crous P.W."/>
            <person name="Grigoriev I.V."/>
        </authorList>
    </citation>
    <scope>NUCLEOTIDE SEQUENCE [LARGE SCALE GENOMIC DNA]</scope>
    <source>
        <strain evidence="1 2">CBS 611.86</strain>
    </source>
</reference>
<organism evidence="1 2">
    <name type="scientific">Massariosphaeria phaeospora</name>
    <dbReference type="NCBI Taxonomy" id="100035"/>
    <lineage>
        <taxon>Eukaryota</taxon>
        <taxon>Fungi</taxon>
        <taxon>Dikarya</taxon>
        <taxon>Ascomycota</taxon>
        <taxon>Pezizomycotina</taxon>
        <taxon>Dothideomycetes</taxon>
        <taxon>Pleosporomycetidae</taxon>
        <taxon>Pleosporales</taxon>
        <taxon>Pleosporales incertae sedis</taxon>
        <taxon>Massariosphaeria</taxon>
    </lineage>
</organism>
<dbReference type="InterPro" id="IPR010828">
    <property type="entry name" value="Atf2/Sli1-like"/>
</dbReference>
<protein>
    <submittedName>
        <fullName evidence="1">Alcohol acetyltransferase</fullName>
    </submittedName>
</protein>
<evidence type="ECO:0000313" key="1">
    <source>
        <dbReference type="EMBL" id="KAF2875214.1"/>
    </source>
</evidence>
<dbReference type="Gene3D" id="3.30.559.10">
    <property type="entry name" value="Chloramphenicol acetyltransferase-like domain"/>
    <property type="match status" value="1"/>
</dbReference>
<dbReference type="InterPro" id="IPR023213">
    <property type="entry name" value="CAT-like_dom_sf"/>
</dbReference>
<dbReference type="PANTHER" id="PTHR28037">
    <property type="entry name" value="ALCOHOL O-ACETYLTRANSFERASE 1-RELATED"/>
    <property type="match status" value="1"/>
</dbReference>
<sequence>MADHQTLEKLRHCGHLEVFSTSRHHLGFYKNVGCTAYYTIPTSSTSKPFESLIYDALRIVIARHPILSAIPLNEDKPHPEAYFARLPTIDLRSCIQFVERKTEFDPEAADEELNALLAQQHNLDYHDAVGTKPFWRLVILRPSSSSSSSPMSFTASWIFHHALADGESGLVFQRTLLSALQTLITTTAPPNGSPLIRSPTTPLLPPLGSLHPLPLSIPFIALQLFYSIFPSLARARTLWTGPRITADPTLRTTRLTHIVFSPLTTQALVRLSRSHATTLTATVQCLIAQSLLSNLDGATHDRVAMDGPLSMRRFITLADGKNIGDEIGCFPSTYVFEHHRPKHNSNSNSKSFDWAEAQAVRAKITAEIAKNGRNTKSALLRWVSSIPKWLEEEVGKERSEAFEFSNIGLYKPVPGTEDDGCRIGRVVFSQCAPVAGAAFEVSAATGGDGCLTLAFSWLDGVLEERLMQAVIEGTRKGVEDLVANESTTT</sequence>
<dbReference type="Pfam" id="PF07247">
    <property type="entry name" value="AATase"/>
    <property type="match status" value="1"/>
</dbReference>
<dbReference type="OrthoDB" id="2150604at2759"/>
<comment type="caution">
    <text evidence="1">The sequence shown here is derived from an EMBL/GenBank/DDBJ whole genome shotgun (WGS) entry which is preliminary data.</text>
</comment>
<proteinExistence type="predicted"/>
<dbReference type="AlphaFoldDB" id="A0A7C8IB42"/>
<dbReference type="InterPro" id="IPR052058">
    <property type="entry name" value="Alcohol_O-acetyltransferase"/>
</dbReference>
<dbReference type="SUPFAM" id="SSF52777">
    <property type="entry name" value="CoA-dependent acyltransferases"/>
    <property type="match status" value="2"/>
</dbReference>
<keyword evidence="2" id="KW-1185">Reference proteome</keyword>
<accession>A0A7C8IB42</accession>
<keyword evidence="1" id="KW-0808">Transferase</keyword>
<dbReference type="PANTHER" id="PTHR28037:SF1">
    <property type="entry name" value="ALCOHOL O-ACETYLTRANSFERASE 1-RELATED"/>
    <property type="match status" value="1"/>
</dbReference>
<name>A0A7C8IB42_9PLEO</name>
<dbReference type="Proteomes" id="UP000481861">
    <property type="component" value="Unassembled WGS sequence"/>
</dbReference>
<evidence type="ECO:0000313" key="2">
    <source>
        <dbReference type="Proteomes" id="UP000481861"/>
    </source>
</evidence>
<dbReference type="EMBL" id="JAADJZ010000005">
    <property type="protein sequence ID" value="KAF2875214.1"/>
    <property type="molecule type" value="Genomic_DNA"/>
</dbReference>